<reference evidence="2" key="1">
    <citation type="journal article" date="2019" name="bioRxiv">
        <title>The Genome of the Zebra Mussel, Dreissena polymorpha: A Resource for Invasive Species Research.</title>
        <authorList>
            <person name="McCartney M.A."/>
            <person name="Auch B."/>
            <person name="Kono T."/>
            <person name="Mallez S."/>
            <person name="Zhang Y."/>
            <person name="Obille A."/>
            <person name="Becker A."/>
            <person name="Abrahante J.E."/>
            <person name="Garbe J."/>
            <person name="Badalamenti J.P."/>
            <person name="Herman A."/>
            <person name="Mangelson H."/>
            <person name="Liachko I."/>
            <person name="Sullivan S."/>
            <person name="Sone E.D."/>
            <person name="Koren S."/>
            <person name="Silverstein K.A.T."/>
            <person name="Beckman K.B."/>
            <person name="Gohl D.M."/>
        </authorList>
    </citation>
    <scope>NUCLEOTIDE SEQUENCE</scope>
    <source>
        <strain evidence="2">Duluth1</strain>
        <tissue evidence="2">Whole animal</tissue>
    </source>
</reference>
<proteinExistence type="predicted"/>
<feature type="chain" id="PRO_5038979205" description="SH3b domain-containing protein" evidence="1">
    <location>
        <begin position="17"/>
        <end position="258"/>
    </location>
</feature>
<evidence type="ECO:0000313" key="2">
    <source>
        <dbReference type="EMBL" id="KAH3746897.1"/>
    </source>
</evidence>
<evidence type="ECO:0000313" key="3">
    <source>
        <dbReference type="Proteomes" id="UP000828390"/>
    </source>
</evidence>
<keyword evidence="1" id="KW-0732">Signal</keyword>
<evidence type="ECO:0008006" key="4">
    <source>
        <dbReference type="Google" id="ProtNLM"/>
    </source>
</evidence>
<protein>
    <recommendedName>
        <fullName evidence="4">SH3b domain-containing protein</fullName>
    </recommendedName>
</protein>
<sequence length="258" mass="26610">MLFFAIAVSLATVSYADITGQRPASGTCLCVTGTNVNARASGSSHAAVVGTVSTPECYKLNGGIVTADGYTWYELQNVNGHKGWVAGTFLSIGTAAQCTTSSTGGSTGGSACSDATAKDYACKLLAAVNSGSMAAAKAHASGMHDNAYPYNNLQDACAGRAAARSSYQDSGCPCHAPGGHVCLSAKILKYLWDLHSHFGYIHINELSGGCHSCHSAHYAGTATDIHNPPDQRAYMVSFCKSSGAALGQDEGNHVHCNF</sequence>
<reference evidence="2" key="2">
    <citation type="submission" date="2020-11" db="EMBL/GenBank/DDBJ databases">
        <authorList>
            <person name="McCartney M.A."/>
            <person name="Auch B."/>
            <person name="Kono T."/>
            <person name="Mallez S."/>
            <person name="Becker A."/>
            <person name="Gohl D.M."/>
            <person name="Silverstein K.A.T."/>
            <person name="Koren S."/>
            <person name="Bechman K.B."/>
            <person name="Herman A."/>
            <person name="Abrahante J.E."/>
            <person name="Garbe J."/>
        </authorList>
    </citation>
    <scope>NUCLEOTIDE SEQUENCE</scope>
    <source>
        <strain evidence="2">Duluth1</strain>
        <tissue evidence="2">Whole animal</tissue>
    </source>
</reference>
<organism evidence="2 3">
    <name type="scientific">Dreissena polymorpha</name>
    <name type="common">Zebra mussel</name>
    <name type="synonym">Mytilus polymorpha</name>
    <dbReference type="NCBI Taxonomy" id="45954"/>
    <lineage>
        <taxon>Eukaryota</taxon>
        <taxon>Metazoa</taxon>
        <taxon>Spiralia</taxon>
        <taxon>Lophotrochozoa</taxon>
        <taxon>Mollusca</taxon>
        <taxon>Bivalvia</taxon>
        <taxon>Autobranchia</taxon>
        <taxon>Heteroconchia</taxon>
        <taxon>Euheterodonta</taxon>
        <taxon>Imparidentia</taxon>
        <taxon>Neoheterodontei</taxon>
        <taxon>Myida</taxon>
        <taxon>Dreissenoidea</taxon>
        <taxon>Dreissenidae</taxon>
        <taxon>Dreissena</taxon>
    </lineage>
</organism>
<comment type="caution">
    <text evidence="2">The sequence shown here is derived from an EMBL/GenBank/DDBJ whole genome shotgun (WGS) entry which is preliminary data.</text>
</comment>
<name>A0A9D4DC42_DREPO</name>
<evidence type="ECO:0000256" key="1">
    <source>
        <dbReference type="SAM" id="SignalP"/>
    </source>
</evidence>
<dbReference type="OrthoDB" id="10059227at2759"/>
<dbReference type="Proteomes" id="UP000828390">
    <property type="component" value="Unassembled WGS sequence"/>
</dbReference>
<dbReference type="Gene3D" id="2.30.30.40">
    <property type="entry name" value="SH3 Domains"/>
    <property type="match status" value="1"/>
</dbReference>
<accession>A0A9D4DC42</accession>
<feature type="signal peptide" evidence="1">
    <location>
        <begin position="1"/>
        <end position="16"/>
    </location>
</feature>
<dbReference type="AlphaFoldDB" id="A0A9D4DC42"/>
<gene>
    <name evidence="2" type="ORF">DPMN_181315</name>
</gene>
<keyword evidence="3" id="KW-1185">Reference proteome</keyword>
<dbReference type="EMBL" id="JAIWYP010000010">
    <property type="protein sequence ID" value="KAH3746897.1"/>
    <property type="molecule type" value="Genomic_DNA"/>
</dbReference>